<feature type="region of interest" description="Disordered" evidence="2">
    <location>
        <begin position="3546"/>
        <end position="3565"/>
    </location>
</feature>
<dbReference type="InterPro" id="IPR026444">
    <property type="entry name" value="Secre_tail"/>
</dbReference>
<keyword evidence="1" id="KW-0732">Signal</keyword>
<proteinExistence type="predicted"/>
<dbReference type="InterPro" id="IPR028974">
    <property type="entry name" value="TSP_type-3_rpt"/>
</dbReference>
<feature type="region of interest" description="Disordered" evidence="2">
    <location>
        <begin position="35"/>
        <end position="59"/>
    </location>
</feature>
<dbReference type="InterPro" id="IPR018247">
    <property type="entry name" value="EF_Hand_1_Ca_BS"/>
</dbReference>
<feature type="region of interest" description="Disordered" evidence="2">
    <location>
        <begin position="955"/>
        <end position="995"/>
    </location>
</feature>
<feature type="compositionally biased region" description="Acidic residues" evidence="2">
    <location>
        <begin position="1660"/>
        <end position="1673"/>
    </location>
</feature>
<evidence type="ECO:0000256" key="2">
    <source>
        <dbReference type="SAM" id="MobiDB-lite"/>
    </source>
</evidence>
<feature type="compositionally biased region" description="Polar residues" evidence="2">
    <location>
        <begin position="35"/>
        <end position="45"/>
    </location>
</feature>
<reference evidence="3 4" key="1">
    <citation type="submission" date="2017-02" db="EMBL/GenBank/DDBJ databases">
        <title>Trade-off between light-utilization and light-protection in marine flavobacteria.</title>
        <authorList>
            <person name="Kumagai Y."/>
            <person name="Yoshizawa S."/>
            <person name="Kogure K."/>
            <person name="Iwasaki W."/>
        </authorList>
    </citation>
    <scope>NUCLEOTIDE SEQUENCE [LARGE SCALE GENOMIC DNA]</scope>
    <source>
        <strain evidence="3 4">KCTC 23670</strain>
    </source>
</reference>
<feature type="compositionally biased region" description="Polar residues" evidence="2">
    <location>
        <begin position="1675"/>
        <end position="1687"/>
    </location>
</feature>
<feature type="region of interest" description="Disordered" evidence="2">
    <location>
        <begin position="1514"/>
        <end position="1565"/>
    </location>
</feature>
<organism evidence="3 4">
    <name type="scientific">Polaribacter sejongensis</name>
    <dbReference type="NCBI Taxonomy" id="985043"/>
    <lineage>
        <taxon>Bacteria</taxon>
        <taxon>Pseudomonadati</taxon>
        <taxon>Bacteroidota</taxon>
        <taxon>Flavobacteriia</taxon>
        <taxon>Flavobacteriales</taxon>
        <taxon>Flavobacteriaceae</taxon>
    </lineage>
</organism>
<feature type="region of interest" description="Disordered" evidence="2">
    <location>
        <begin position="1623"/>
        <end position="1733"/>
    </location>
</feature>
<evidence type="ECO:0008006" key="5">
    <source>
        <dbReference type="Google" id="ProtNLM"/>
    </source>
</evidence>
<dbReference type="PROSITE" id="PS00018">
    <property type="entry name" value="EF_HAND_1"/>
    <property type="match status" value="1"/>
</dbReference>
<evidence type="ECO:0000313" key="4">
    <source>
        <dbReference type="Proteomes" id="UP000232721"/>
    </source>
</evidence>
<dbReference type="NCBIfam" id="TIGR04183">
    <property type="entry name" value="Por_Secre_tail"/>
    <property type="match status" value="1"/>
</dbReference>
<feature type="region of interest" description="Disordered" evidence="2">
    <location>
        <begin position="2376"/>
        <end position="2396"/>
    </location>
</feature>
<dbReference type="Proteomes" id="UP000232721">
    <property type="component" value="Chromosome"/>
</dbReference>
<feature type="compositionally biased region" description="Low complexity" evidence="2">
    <location>
        <begin position="3546"/>
        <end position="3564"/>
    </location>
</feature>
<feature type="compositionally biased region" description="Basic and acidic residues" evidence="2">
    <location>
        <begin position="1707"/>
        <end position="1716"/>
    </location>
</feature>
<gene>
    <name evidence="3" type="ORF">BTO15_02705</name>
</gene>
<dbReference type="EMBL" id="CP019336">
    <property type="protein sequence ID" value="AUC21090.1"/>
    <property type="molecule type" value="Genomic_DNA"/>
</dbReference>
<sequence length="4419" mass="461978">MFNLSLQAQTNPSTFTSGDKVDYYPGGVFSSILADNNDANPTNEVSDLKTSGEDNTPLMTTGDVVAYRNTGTQGGTMYDIIATIISVVPYSGTIDTAPVVATTTYTTGNVTDGNGHFPYFVMPTGTGSKVGFAVAPSNVFGGTSAEYSATIKLEFFEAGTYSGNGTGTPIEISPIFEMLDIDFDPNLTGTEKKEFVTLYKNDFENLYFSNNTFLSDITSGTNAVTVISSDSNNVSPLITDEQLAIRVDTNGITDITFTIGSKSGHEGPAFRVQSIQPVLIDDTEVGTAISGNPISANNDSGSVNKGYGGTAIANVVANDKLNSTSTTIGTSAGQVTLSQTSSTNAGIVLNTSTGEITVTTTVPAGTYSVVYEICEAGASPANCDSATAIVNVVLDTDNDGVPDATDEDDDNDGILDTEECTSVLTYNDSFEIPDLQAETPDLVSKIDGDGDTEIDFLINQTSVEGWVTTDTNTFDIAFDAFNASDGDQSIDLYGTPSATGIQKTFSGFTEGIPVAFSLDYSSVAGLFEATISVDYGDGPIFITTLQPNNIATSDSPNTAGSRIASIVWASYTANLLPTSTGDIKIIIQSTSLGSGQSGVLIDNVTLSQPTCPDTDGDSIPNHLDSDSDNDGCSDADEAYFVLGSNPDADTDNNGYYGTGVPIVNMTTGRIDGLTYTTTPNAYYLDAAVNTCNDSDNDGVPDALDLDSDNDGILDSVEINLNCPSTDYIDLGTTFTNTTTGTNGGNSSGTTSNLYTFEGVEASFSFETTNSATWASGVASAGPTNGIDGNYINVQPINTKFPLGSYYPADAANIDVAVYKLTFTKPVHNLEFKWGGLDNDDRVDFTANLNGTNVPLTITNNTLPSNSYTISGQSVTSTNAGSNAPNNSVIVSLTGPVTEIIFVAGKNNLINTASNVTMQLFELKYCLATDTDNDGIPNYLDLDSDGDGISDVIEAGGTDTDGDSMADGGAGITPTTSGIPSSAGTGQTPTSTDTDGIPNYLDLDSDNDGIYDILEAGGTDDNVDGIVDNTSDSDNDGLADIYDGSCVSTNSGAAVLNAVATSTSAGSFTTPNNATGSTGTTDTAAATSLFAGTSKLVLDMGALVDAGSTIRVYMAHATGGTQGGQIHQTDASGNTIGSIIDSYNISGSTITTVTATTNTATQYIQISTYYNNVEIYGIEIDYNIPPDCSGTALVPPETTSGTPDYLNTDSDGDLCTDAKEAGFTDANNDGLVDGTGGFTATGKVIGSDGYAGTSASVTDSTNNFACLDSDLDGVLDINDLDDDNDGILDSVELSTCAITKVEWYHNSPETPNAGTVNTFVGDSDYATYEDQALISSPNFTSAPNISFNELEQTGFVNNKFTYIISNATEATFTAAKAANKYVQVSYTPAVDLIASEIKLGWSTGAATANDDTFGNFDMAVEMDTNPSFESPTVKDQDFHIGEMIIDGYLQYEIPTTDYLVAGTTYYFRIYIYNNQNGTGFTRFDDISFEHRLICDADADGIPNHLDLDSDNDGITDVIEAGGTDANQDGKADDDDDNVSNTASNGIPTSAGAGLTPTTTDSDDLPDFLDIDADNDGIPDNIEAQPTSPYIAPSGIGSSITDINKNGVDDNYEVGGIGIIPVNTDVSNDAIPDYQDSDSDNDGIPDINENGDTDNILAGTDADSDGLDDNFDDFTDIPTTGFTVNNGINPPSAANLGDEDGDLGSGGEVDYRDFKDSDNDGISDANDLDDDNDGIPDSIENSSCAIEEKTEVVEILTEDFGTGTARETNAYILNHTYQPTGDIQDGFYAVASSLTSDLASFNRTNLTGDKDANVDQYTGPDNGSTNGRYLVINLKNQLDIEFYRQTLSNLIVGQDYRFRVDLAGICDGCDDAPIFELEIENPSGVIVEQLSSASLNVANDDVWKRVVLNFTAATTSLDIVIINHQPDGADGNDVGVDNIVLATLECPNTLDSDNDGIINSLDLDSDNDGIPDLVEAGGVDTDGNGRVDDVNANGTLINDLDGDGLDDRYDADSGASTNIITNPDTDGDGIKDFLDLDADNDGIPDIVEAGGTDANGDGKADGFIDNDKDGFNDLVDGDTNNDGTSDNILNALITTGDDANNDGVPDSYPNKDTDNDGIPNHADLDADNDGIADIVEAGGTDVNGDGRADNFIDVDKDGFNDIVDGDPTNILAVGVDTVGANTGNALIVTGTDGNNDGKPDTYPNGDTDKDGVLDIYDLDADNDGIPDVVEAGGTDENGDGKADNFVDADNDGFNDIVDGDPTNALAFGIDTVGANTSNVLIATGLDANGDGKPDSIPTGDTDGDGIRDNLDLDADNDGIPDVIEAGGTDANGDGRADDFIDTDKDGFNDVLDGDPTNALPNGTDTAGANTVNALILTSLDTDGDGNPDSYPTGDTDNDGIPNYLDLDADNDGIADAVEAGGTDENGDGRADDFVDADKDGFNDAVDGDPTNVLASGTDTAGANTTDTLILSGEDANGDGNPDTYSTGDTDNDGIPNHLDLDADNDGIADVVEAGGTDVNGDGRADNFIDADNDGFNDVVDGDPTNALTFGTDTAGANTSNVLIVTSADTDGDGNPDTYPNGDNDNDGILDHLDLDADNDGIADVVEAGGTDANGDGRADNFVDADNDGFNDIIDGDPTNALAVGTDTSGANTDNVLIITSNDSDGDGKPESYINGDTDNDGILDIYDLDADNDGIADVVEAGGTDVNGDGRADNFIDADNDGFNDVIDGDPTNALAIGIDTAGANTSNALILTGADTDATKDGKPNSYPNGDTDKDGILDHLDLDADNDGIADVVEAGGTDENGDGRADNFVDTDKDGFNDIVDGDPTNILAVGTDTAGTNTSDALIVTGTDANGDGNPDSYPNGDTDNDDIPNHLDLDADNDGIPDVVEAGGTDANGDGRADNFVDADNDGFNDVVDGDPTNALAVGTDTVGTNTANALISTSADSDGDGNPDTYPNGDTDKDGILDHLDLDADNDGIADVVEVGGTDENGDGRADNFVDADNDGFNDVVDGDPTNALAIGIDTAGANTSNALILTGADTDATKDGKPNSYPYGDTDKDGILDHLDLDADNDGIPDVVEAGGTDENGDGRADNFVDADNDGFNDVVDGDPTNVLAVGTDTSGTNTSDALIVTGTDANGDGNPDTYPNGDTDKDGIPNHLDLDADNDGIADVVEAGGTDANGDGRADDFVDADNDGFNDIVDGDPTNILTVGTDTNGANTSDALILTGTDANGDGNPDTYPNGDTDADGILDHLDLDADNDGIADVVEAGGTDANGDGRADNFIDADNDGFNDVVDGDPTNALVVGTDTVGTNTTNTLIITSNDSDGNGKPESYINGDTDKDGILNHLDLDADNDGIADVIEAGGTDTDRDGKADGILDVDNDGFNDLVDGDPTNSLVKGTDSAGTNTANALIVTSADDNNDGRPTSYLKGDADTDGKPNFLDIDADDDGIPDNIEGQPSVGYISPSEVVTGTIGIIDTNNNGVDDKYEVGGIGFIPENTDGTDNPDYLDSDSDNDGVLDIKENGDTNHLLMDLNGLVDTDGDGLNNTFDDNTTNTNGATVNDGVGSNDKIIDEASLEDAFGDTDNDFNPGAGDLDYRDIPDPADVMITQVYQFGDEKWIEITNIGEIDIPANTIKIQLYKDKTIAQMIAAPLTEPTVSSITVGTILLKGKSVLFKNTTNSIVPDETNSGVTTVTSAAVDLLTDLSRDETDQTTLNSSNDIITLSTGIGAYSWNNRYDIASNIGNKTSVVRIDERLTTNKDYDVTEWVVFIDDAITPYQPVGTEAADIADIVRHPQDPLISEITSSSIEANTLLGLHRIDITTSNSSSNTWTNGFPDRSRSVVIDQDFEHTTNRLSARKLKVDTGVKLAVTDQLLVVTNNITLDGNIRLVGTSQLVQTHTTIPQISGTGKLLVDQNSETPSLYRYGYMSSPVNSSGFIYLIKDVLKDGTTPLDATSTVGTQVAKNINFISGYDGDTTDPISLADYWIYTYSPESNGRSNWTHKNEDKPIDRGDGYIFKGPGEVLQNYTFVGTPNDGEFYTVVGIGANEDYLIGNPFPSAMNARKFMEDNDGSIKQTLYFWEHHESAIGEGNGIDGHIFGGYIGGYATLNLSTGTAASAIAENSSNGTSGLGGGTYKEPEPYIAIAQGFFVEGNGTGGVIKFDNSQRAYVTEGTESIFFKGSAKSSKAKTGLLPIIKLGFEFKNTEDLLLHNQIAISFQETNSFDYDKGYDSEIYEVGKTDFYWKFPEDETKYVIAGVQEISNELEVPLEIIMDYSGQVTLMVDEIINIDNGIYITDKLTGTSYNVKQGRTTLTLEKGLYTGRFVLAFKETSALSVEDDILAGYTSIYADNENHNIVISKNQDIEINKVELFDILGKKVSLWKIKEQKSTYQLEIKKQIPTGIYIVKMKTNKGEMNKKVVIE</sequence>
<dbReference type="PANTHER" id="PTHR10199">
    <property type="entry name" value="THROMBOSPONDIN"/>
    <property type="match status" value="1"/>
</dbReference>
<accession>A0ABM6PWI4</accession>
<feature type="region of interest" description="Disordered" evidence="2">
    <location>
        <begin position="2188"/>
        <end position="2207"/>
    </location>
</feature>
<dbReference type="SUPFAM" id="SSF103647">
    <property type="entry name" value="TSP type-3 repeat"/>
    <property type="match status" value="8"/>
</dbReference>
<protein>
    <recommendedName>
        <fullName evidence="5">MAM domain-containing protein</fullName>
    </recommendedName>
</protein>
<keyword evidence="4" id="KW-1185">Reference proteome</keyword>
<dbReference type="PANTHER" id="PTHR10199:SF119">
    <property type="entry name" value="RE20510P"/>
    <property type="match status" value="1"/>
</dbReference>
<dbReference type="Gene3D" id="4.10.1080.10">
    <property type="entry name" value="TSP type-3 repeat"/>
    <property type="match status" value="1"/>
</dbReference>
<feature type="region of interest" description="Disordered" evidence="2">
    <location>
        <begin position="2440"/>
        <end position="2498"/>
    </location>
</feature>
<feature type="compositionally biased region" description="Low complexity" evidence="2">
    <location>
        <begin position="2454"/>
        <end position="2465"/>
    </location>
</feature>
<evidence type="ECO:0000256" key="1">
    <source>
        <dbReference type="ARBA" id="ARBA00022729"/>
    </source>
</evidence>
<feature type="compositionally biased region" description="Polar residues" evidence="2">
    <location>
        <begin position="972"/>
        <end position="993"/>
    </location>
</feature>
<name>A0ABM6PWI4_9FLAO</name>
<evidence type="ECO:0000313" key="3">
    <source>
        <dbReference type="EMBL" id="AUC21090.1"/>
    </source>
</evidence>